<name>A0AB38YDU3_9GAMM</name>
<dbReference type="SUPFAM" id="SSF51735">
    <property type="entry name" value="NAD(P)-binding Rossmann-fold domains"/>
    <property type="match status" value="1"/>
</dbReference>
<dbReference type="InterPro" id="IPR051606">
    <property type="entry name" value="Polyketide_Oxido-like"/>
</dbReference>
<protein>
    <submittedName>
        <fullName evidence="2">SDR family oxidoreductase</fullName>
    </submittedName>
</protein>
<dbReference type="PANTHER" id="PTHR43355">
    <property type="entry name" value="FLAVIN REDUCTASE (NADPH)"/>
    <property type="match status" value="1"/>
</dbReference>
<reference evidence="2" key="1">
    <citation type="submission" date="2022-07" db="EMBL/GenBank/DDBJ databases">
        <title>Complete genome sequence of Salinispirillum sp. LH10-3-1 capable of multiple carbohydrate inversion isolated from a soda lake.</title>
        <authorList>
            <person name="Liu J."/>
            <person name="Zhai Y."/>
            <person name="Zhang H."/>
            <person name="Yang H."/>
            <person name="Qu J."/>
            <person name="Li J."/>
        </authorList>
    </citation>
    <scope>NUCLEOTIDE SEQUENCE</scope>
    <source>
        <strain evidence="2">LH 10-3-1</strain>
    </source>
</reference>
<dbReference type="AlphaFoldDB" id="A0AB38YDU3"/>
<dbReference type="GO" id="GO:0004074">
    <property type="term" value="F:biliverdin reductase [NAD(P)H] activity"/>
    <property type="evidence" value="ECO:0007669"/>
    <property type="project" value="TreeGrafter"/>
</dbReference>
<dbReference type="Gene3D" id="3.40.50.720">
    <property type="entry name" value="NAD(P)-binding Rossmann-like Domain"/>
    <property type="match status" value="1"/>
</dbReference>
<dbReference type="PANTHER" id="PTHR43355:SF2">
    <property type="entry name" value="FLAVIN REDUCTASE (NADPH)"/>
    <property type="match status" value="1"/>
</dbReference>
<dbReference type="InterPro" id="IPR016040">
    <property type="entry name" value="NAD(P)-bd_dom"/>
</dbReference>
<feature type="domain" description="NAD(P)-binding" evidence="1">
    <location>
        <begin position="7"/>
        <end position="201"/>
    </location>
</feature>
<evidence type="ECO:0000259" key="1">
    <source>
        <dbReference type="Pfam" id="PF13460"/>
    </source>
</evidence>
<dbReference type="Pfam" id="PF13460">
    <property type="entry name" value="NAD_binding_10"/>
    <property type="match status" value="1"/>
</dbReference>
<organism evidence="2">
    <name type="scientific">Salinispirillum sp. LH 10-3-1</name>
    <dbReference type="NCBI Taxonomy" id="2952525"/>
    <lineage>
        <taxon>Bacteria</taxon>
        <taxon>Pseudomonadati</taxon>
        <taxon>Pseudomonadota</taxon>
        <taxon>Gammaproteobacteria</taxon>
        <taxon>Oceanospirillales</taxon>
        <taxon>Saccharospirillaceae</taxon>
        <taxon>Salinispirillum</taxon>
    </lineage>
</organism>
<evidence type="ECO:0000313" key="2">
    <source>
        <dbReference type="EMBL" id="WLD57256.1"/>
    </source>
</evidence>
<dbReference type="GO" id="GO:0042602">
    <property type="term" value="F:riboflavin reductase (NADPH) activity"/>
    <property type="evidence" value="ECO:0007669"/>
    <property type="project" value="TreeGrafter"/>
</dbReference>
<proteinExistence type="predicted"/>
<sequence>MKIAVFGGSGQTGNHVVRAALEKGYEVKALVRDPAKGDTALTKAYPERLQWVKGDLLDATAVAQTLADCEGFIFAAGPVKGGHPDLPFLAAENVTAAAKQLGVKRFVWLLGAAVMDERDAPDFGRKIIRLIMKLTARHVLESSERAYHHLVNSGLDYTVVRPPILANGPAQGNLTASYQPPKPRGISREDLGRFMVDTLTDDAWRNGSPMVSY</sequence>
<dbReference type="EMBL" id="CP101717">
    <property type="protein sequence ID" value="WLD57256.1"/>
    <property type="molecule type" value="Genomic_DNA"/>
</dbReference>
<dbReference type="RefSeq" id="WP_304994543.1">
    <property type="nucleotide sequence ID" value="NZ_CP101717.1"/>
</dbReference>
<accession>A0AB38YDU3</accession>
<dbReference type="InterPro" id="IPR036291">
    <property type="entry name" value="NAD(P)-bd_dom_sf"/>
</dbReference>
<gene>
    <name evidence="2" type="ORF">NFC81_11055</name>
</gene>